<feature type="chain" id="PRO_5004903567" description="Transmembrane protein" evidence="1">
    <location>
        <begin position="23"/>
        <end position="256"/>
    </location>
</feature>
<accession>W7XDH1</accession>
<keyword evidence="1" id="KW-0732">Signal</keyword>
<keyword evidence="3" id="KW-1185">Reference proteome</keyword>
<dbReference type="GeneID" id="24439382"/>
<feature type="signal peptide" evidence="1">
    <location>
        <begin position="1"/>
        <end position="22"/>
    </location>
</feature>
<dbReference type="RefSeq" id="XP_012652783.1">
    <property type="nucleotide sequence ID" value="XM_012797329.1"/>
</dbReference>
<dbReference type="AlphaFoldDB" id="W7XDH1"/>
<dbReference type="InParanoid" id="W7XDH1"/>
<organism evidence="2 3">
    <name type="scientific">Tetrahymena thermophila (strain SB210)</name>
    <dbReference type="NCBI Taxonomy" id="312017"/>
    <lineage>
        <taxon>Eukaryota</taxon>
        <taxon>Sar</taxon>
        <taxon>Alveolata</taxon>
        <taxon>Ciliophora</taxon>
        <taxon>Intramacronucleata</taxon>
        <taxon>Oligohymenophorea</taxon>
        <taxon>Hymenostomatida</taxon>
        <taxon>Tetrahymenina</taxon>
        <taxon>Tetrahymenidae</taxon>
        <taxon>Tetrahymena</taxon>
    </lineage>
</organism>
<name>W7XDH1_TETTS</name>
<evidence type="ECO:0000256" key="1">
    <source>
        <dbReference type="SAM" id="SignalP"/>
    </source>
</evidence>
<protein>
    <recommendedName>
        <fullName evidence="4">Transmembrane protein</fullName>
    </recommendedName>
</protein>
<dbReference type="KEGG" id="tet:TTHERM_000522919"/>
<dbReference type="EMBL" id="GG662717">
    <property type="protein sequence ID" value="EWS74693.1"/>
    <property type="molecule type" value="Genomic_DNA"/>
</dbReference>
<reference evidence="3" key="1">
    <citation type="journal article" date="2006" name="PLoS Biol.">
        <title>Macronuclear genome sequence of the ciliate Tetrahymena thermophila, a model eukaryote.</title>
        <authorList>
            <person name="Eisen J.A."/>
            <person name="Coyne R.S."/>
            <person name="Wu M."/>
            <person name="Wu D."/>
            <person name="Thiagarajan M."/>
            <person name="Wortman J.R."/>
            <person name="Badger J.H."/>
            <person name="Ren Q."/>
            <person name="Amedeo P."/>
            <person name="Jones K.M."/>
            <person name="Tallon L.J."/>
            <person name="Delcher A.L."/>
            <person name="Salzberg S.L."/>
            <person name="Silva J.C."/>
            <person name="Haas B.J."/>
            <person name="Majoros W.H."/>
            <person name="Farzad M."/>
            <person name="Carlton J.M."/>
            <person name="Smith R.K. Jr."/>
            <person name="Garg J."/>
            <person name="Pearlman R.E."/>
            <person name="Karrer K.M."/>
            <person name="Sun L."/>
            <person name="Manning G."/>
            <person name="Elde N.C."/>
            <person name="Turkewitz A.P."/>
            <person name="Asai D.J."/>
            <person name="Wilkes D.E."/>
            <person name="Wang Y."/>
            <person name="Cai H."/>
            <person name="Collins K."/>
            <person name="Stewart B.A."/>
            <person name="Lee S.R."/>
            <person name="Wilamowska K."/>
            <person name="Weinberg Z."/>
            <person name="Ruzzo W.L."/>
            <person name="Wloga D."/>
            <person name="Gaertig J."/>
            <person name="Frankel J."/>
            <person name="Tsao C.-C."/>
            <person name="Gorovsky M.A."/>
            <person name="Keeling P.J."/>
            <person name="Waller R.F."/>
            <person name="Patron N.J."/>
            <person name="Cherry J.M."/>
            <person name="Stover N.A."/>
            <person name="Krieger C.J."/>
            <person name="del Toro C."/>
            <person name="Ryder H.F."/>
            <person name="Williamson S.C."/>
            <person name="Barbeau R.A."/>
            <person name="Hamilton E.P."/>
            <person name="Orias E."/>
        </authorList>
    </citation>
    <scope>NUCLEOTIDE SEQUENCE [LARGE SCALE GENOMIC DNA]</scope>
    <source>
        <strain evidence="3">SB210</strain>
    </source>
</reference>
<evidence type="ECO:0000313" key="3">
    <source>
        <dbReference type="Proteomes" id="UP000009168"/>
    </source>
</evidence>
<proteinExistence type="predicted"/>
<gene>
    <name evidence="2" type="ORF">TTHERM_000522919</name>
</gene>
<evidence type="ECO:0008006" key="4">
    <source>
        <dbReference type="Google" id="ProtNLM"/>
    </source>
</evidence>
<dbReference type="Proteomes" id="UP000009168">
    <property type="component" value="Unassembled WGS sequence"/>
</dbReference>
<sequence length="256" mass="31543">MQFWTFIIYFLAFLLCAQNGRQFMLQKISGFQLASLVEEYFAFSQELYYQMIAHKKLHLFYHQLLELFQLLLDQLMKYQHAQQRIKITVELLQHKMQLKEQKKKNRNIYKIMYEYLRKQSIIHITKIQECIQEKKNFDISLLTIKPIYRQIYRLFLKQLQIVFFVLIIKTKSIYNISLFINDKFLHITNYSFSYQINQVNSKINCKQQPIFYKHQKQLFYFLFFMIDLQIKLNFHFLQQMQNQIQISYLNIKCNIL</sequence>
<evidence type="ECO:0000313" key="2">
    <source>
        <dbReference type="EMBL" id="EWS74693.1"/>
    </source>
</evidence>